<keyword evidence="2" id="KW-0539">Nucleus</keyword>
<name>A0A819L8L7_9BILA</name>
<feature type="compositionally biased region" description="Basic and acidic residues" evidence="3">
    <location>
        <begin position="1"/>
        <end position="10"/>
    </location>
</feature>
<dbReference type="Proteomes" id="UP000663874">
    <property type="component" value="Unassembled WGS sequence"/>
</dbReference>
<dbReference type="InterPro" id="IPR055315">
    <property type="entry name" value="Cramped-like"/>
</dbReference>
<dbReference type="GO" id="GO:0005634">
    <property type="term" value="C:nucleus"/>
    <property type="evidence" value="ECO:0007669"/>
    <property type="project" value="TreeGrafter"/>
</dbReference>
<evidence type="ECO:0000256" key="1">
    <source>
        <dbReference type="ARBA" id="ARBA00023125"/>
    </source>
</evidence>
<protein>
    <recommendedName>
        <fullName evidence="4">Myb-like domain-containing protein</fullName>
    </recommendedName>
</protein>
<dbReference type="InterPro" id="IPR001005">
    <property type="entry name" value="SANT/Myb"/>
</dbReference>
<feature type="region of interest" description="Disordered" evidence="3">
    <location>
        <begin position="1"/>
        <end position="21"/>
    </location>
</feature>
<organism evidence="5 6">
    <name type="scientific">Rotaria sordida</name>
    <dbReference type="NCBI Taxonomy" id="392033"/>
    <lineage>
        <taxon>Eukaryota</taxon>
        <taxon>Metazoa</taxon>
        <taxon>Spiralia</taxon>
        <taxon>Gnathifera</taxon>
        <taxon>Rotifera</taxon>
        <taxon>Eurotatoria</taxon>
        <taxon>Bdelloidea</taxon>
        <taxon>Philodinida</taxon>
        <taxon>Philodinidae</taxon>
        <taxon>Rotaria</taxon>
    </lineage>
</organism>
<evidence type="ECO:0000256" key="2">
    <source>
        <dbReference type="ARBA" id="ARBA00023242"/>
    </source>
</evidence>
<dbReference type="PANTHER" id="PTHR21677">
    <property type="entry name" value="CRAMPED PROTEIN"/>
    <property type="match status" value="1"/>
</dbReference>
<feature type="region of interest" description="Disordered" evidence="3">
    <location>
        <begin position="358"/>
        <end position="386"/>
    </location>
</feature>
<proteinExistence type="predicted"/>
<dbReference type="PANTHER" id="PTHR21677:SF1">
    <property type="entry name" value="PROTEIN CRAMPED-LIKE"/>
    <property type="match status" value="1"/>
</dbReference>
<keyword evidence="1" id="KW-0238">DNA-binding</keyword>
<evidence type="ECO:0000256" key="3">
    <source>
        <dbReference type="SAM" id="MobiDB-lite"/>
    </source>
</evidence>
<evidence type="ECO:0000313" key="6">
    <source>
        <dbReference type="Proteomes" id="UP000663874"/>
    </source>
</evidence>
<dbReference type="GO" id="GO:0007389">
    <property type="term" value="P:pattern specification process"/>
    <property type="evidence" value="ECO:0007669"/>
    <property type="project" value="TreeGrafter"/>
</dbReference>
<reference evidence="5" key="1">
    <citation type="submission" date="2021-02" db="EMBL/GenBank/DDBJ databases">
        <authorList>
            <person name="Nowell W R."/>
        </authorList>
    </citation>
    <scope>NUCLEOTIDE SEQUENCE</scope>
</reference>
<feature type="domain" description="Myb-like" evidence="4">
    <location>
        <begin position="65"/>
        <end position="124"/>
    </location>
</feature>
<dbReference type="GO" id="GO:0003682">
    <property type="term" value="F:chromatin binding"/>
    <property type="evidence" value="ECO:0007669"/>
    <property type="project" value="InterPro"/>
</dbReference>
<feature type="region of interest" description="Disordered" evidence="3">
    <location>
        <begin position="451"/>
        <end position="478"/>
    </location>
</feature>
<evidence type="ECO:0000313" key="5">
    <source>
        <dbReference type="EMBL" id="CAF3956763.1"/>
    </source>
</evidence>
<accession>A0A819L8L7</accession>
<dbReference type="AlphaFoldDB" id="A0A819L8L7"/>
<dbReference type="Gene3D" id="1.10.10.60">
    <property type="entry name" value="Homeodomain-like"/>
    <property type="match status" value="1"/>
</dbReference>
<dbReference type="GO" id="GO:0003677">
    <property type="term" value="F:DNA binding"/>
    <property type="evidence" value="ECO:0007669"/>
    <property type="project" value="UniProtKB-KW"/>
</dbReference>
<dbReference type="EMBL" id="CAJOBE010005010">
    <property type="protein sequence ID" value="CAF3956763.1"/>
    <property type="molecule type" value="Genomic_DNA"/>
</dbReference>
<dbReference type="InterPro" id="IPR009057">
    <property type="entry name" value="Homeodomain-like_sf"/>
</dbReference>
<evidence type="ECO:0000259" key="4">
    <source>
        <dbReference type="SMART" id="SM00717"/>
    </source>
</evidence>
<comment type="caution">
    <text evidence="5">The sequence shown here is derived from an EMBL/GenBank/DDBJ whole genome shotgun (WGS) entry which is preliminary data.</text>
</comment>
<dbReference type="SMART" id="SM00717">
    <property type="entry name" value="SANT"/>
    <property type="match status" value="1"/>
</dbReference>
<feature type="non-terminal residue" evidence="5">
    <location>
        <position position="644"/>
    </location>
</feature>
<sequence length="644" mass="72343">MNETIEENKVDLPPPPIPNVIEDSIASRTKEITKRPKRERSPTLQIQPPAPKIKKIKEVAPKLSDKTKWTMEEQKQFFTALRIYGKNFEALGQCFNTRRRLINPEAQKRTFGQIRCFYYRSFRTVSKLCTFTEEEKSNVDSLELRSVLAYLCLKPKVKCFDKKPAISILHQLIRNGSAFLRVKGQREHVSIIGKALKPPKTTNTLGSTKQTDRTLSKHIKILLSPASPNAYMRVALSCRYPHVEVLLSRTTTLYELIDRLTQYWQLNNHAQSLFKDDLSMEQLILYPHGSYLSSSSIDPPLISNDSIPVLDLSSSKKQLITNIDKQLRSRSDSELSAEPLTDPSLMSQSNLILKRNNLSENEPSNESISISTSSISPSSTSTVTTSNKTNLARTAILLAAKRAASNNHTNNYDTSTFTLIDGTEDEADSSSTLFKQRFDILDLIDEFPSEDEIEPETNTSAPIPPPPPTTTTSSTSANNSTVTLADISQGLTRNNSLFSTLTIGELQKLLQRSKELRIIYDFNNLSRITNTNDCISSTSFLHYVIQMANQCLTAMADRQSQLEMKTTKKTNTKKQQTSRSKCYCSCCTHQHALNTKEQRRPSAKTANSPNAEICALLQMPQSIPTQDMMIGTNDDILTVQTSLQ</sequence>
<gene>
    <name evidence="5" type="ORF">FNK824_LOCUS23545</name>
</gene>
<dbReference type="SUPFAM" id="SSF46689">
    <property type="entry name" value="Homeodomain-like"/>
    <property type="match status" value="1"/>
</dbReference>